<reference evidence="4" key="2">
    <citation type="submission" date="2007-04" db="EMBL/GenBank/DDBJ databases">
        <title>The genome of the human body louse.</title>
        <authorList>
            <consortium name="The Human Body Louse Genome Consortium"/>
            <person name="Kirkness E."/>
            <person name="Walenz B."/>
            <person name="Hass B."/>
            <person name="Bruggner R."/>
            <person name="Strausberg R."/>
        </authorList>
    </citation>
    <scope>NUCLEOTIDE SEQUENCE</scope>
    <source>
        <strain evidence="4">USDA</strain>
    </source>
</reference>
<dbReference type="SUPFAM" id="SSF48371">
    <property type="entry name" value="ARM repeat"/>
    <property type="match status" value="2"/>
</dbReference>
<reference evidence="5" key="3">
    <citation type="submission" date="2020-05" db="UniProtKB">
        <authorList>
            <consortium name="EnsemblMetazoa"/>
        </authorList>
    </citation>
    <scope>IDENTIFICATION</scope>
    <source>
        <strain evidence="5">USDA</strain>
    </source>
</reference>
<dbReference type="VEuPathDB" id="VectorBase:PHUM415190"/>
<feature type="domain" description="EDR1/CTR1/ARMC3-like peptidase-like" evidence="3">
    <location>
        <begin position="723"/>
        <end position="803"/>
    </location>
</feature>
<dbReference type="GeneID" id="8234340"/>
<dbReference type="STRING" id="121224.E0VSC3"/>
<dbReference type="Gene3D" id="1.25.10.10">
    <property type="entry name" value="Leucine-rich Repeat Variant"/>
    <property type="match status" value="2"/>
</dbReference>
<dbReference type="InterPro" id="IPR016024">
    <property type="entry name" value="ARM-type_fold"/>
</dbReference>
<name>E0VSC3_PEDHC</name>
<evidence type="ECO:0000313" key="6">
    <source>
        <dbReference type="Proteomes" id="UP000009046"/>
    </source>
</evidence>
<dbReference type="HOGENOM" id="CLU_018048_0_0_1"/>
<reference evidence="4" key="1">
    <citation type="submission" date="2007-04" db="EMBL/GenBank/DDBJ databases">
        <title>Annotation of Pediculus humanus corporis strain USDA.</title>
        <authorList>
            <person name="Kirkness E."/>
            <person name="Hannick L."/>
            <person name="Hass B."/>
            <person name="Bruggner R."/>
            <person name="Lawson D."/>
            <person name="Bidwell S."/>
            <person name="Joardar V."/>
            <person name="Caler E."/>
            <person name="Walenz B."/>
            <person name="Inman J."/>
            <person name="Schobel S."/>
            <person name="Galinsky K."/>
            <person name="Amedeo P."/>
            <person name="Strausberg R."/>
        </authorList>
    </citation>
    <scope>NUCLEOTIDE SEQUENCE</scope>
    <source>
        <strain evidence="4">USDA</strain>
    </source>
</reference>
<dbReference type="OrthoDB" id="7537227at2759"/>
<evidence type="ECO:0000256" key="1">
    <source>
        <dbReference type="ARBA" id="ARBA00022737"/>
    </source>
</evidence>
<dbReference type="PANTHER" id="PTHR46618">
    <property type="entry name" value="ARMADILLO REPEAT-CONTAINING PROTEIN 3"/>
    <property type="match status" value="1"/>
</dbReference>
<dbReference type="RefSeq" id="XP_002429017.1">
    <property type="nucleotide sequence ID" value="XM_002428972.1"/>
</dbReference>
<dbReference type="eggNOG" id="KOG0167">
    <property type="taxonomic scope" value="Eukaryota"/>
</dbReference>
<dbReference type="InterPro" id="IPR000225">
    <property type="entry name" value="Armadillo"/>
</dbReference>
<dbReference type="EMBL" id="DS235748">
    <property type="protein sequence ID" value="EEB16279.1"/>
    <property type="molecule type" value="Genomic_DNA"/>
</dbReference>
<dbReference type="Pfam" id="PF14381">
    <property type="entry name" value="EDR1_CTR1_ARMC3_pept"/>
    <property type="match status" value="1"/>
</dbReference>
<sequence length="915" mass="102973">MAGKKKEGLKGLKTTTGGIRRDDRTTSQKWVFQPITIDAKNVVTVIYMLQSPENEVVLKAVASLEVFAEKDIENLRLLTSQKISTYLLPLLKSPDNIIKRFTQKLIGILCSLPEFREQLLKEENVLEMFVNILDKETDVVMHEFSSLTLAELSSECEAAYNLLKVPNCVQILFSRVTSLDPDVEKNTLDVMNHLLNDVYGVDVFIESPGFDINSLIFLTGSSYPVIQSLAIEILKQLTSWCRDTRTLIAFRDALGVETCLDIIENDAWNDLHPSTLDLLINVVENADFCDYVLQSGALARMINLLDTIESEYHLEKAIGVLSKMSQTEKGRKALHKIGMVPRFCAFLNTKNEKKVEYSCFGIANMAQHIPALEDIIEENPIPLLLDILLNSEKPLSLRNMAAFALSTLASEHKKGAAALLASSNFMDLPKALIHDKTCSLELKKNIIQIFIGIYEIESMRSKLFNEFFMEAMLICIKGEDSSLQVDALECLTLFLVDSKAQILFNELNGVPSIIGCLKSKFASVSLIEQRKTRYSMPSWNSAIESIFSAYLPAKFAYTGRLDFQDITEDGFYTAERSTWKFVLLDEYFQNFYCPVTPLYVANFEMPINQNVGEGSETEYSSIKSDQQPTSNVENENKDLSKYMKGAGRNSGENFNLTGSLITYDSVDYEDRKTSHSWISDNFGHVYPDPYLSEYLECLKKKLAKEEANLGDVNWFCIHPQLIQKRVQTIAQLVATEMAGLEPDALSIPQYKEKYLSEIKCQLGTTIIPLGLIRVGSYFERAILFKLLSDRIGFPCAIVRGQHGRAWIEIALPALNVEENEEEICEEGTSSSKSKTGSKTSGLKCSPSVETKSSNSTIGDENFWFSKLKTECFKAFPTYFLKSNAIVDLIFEPGKIMKKNSLEADDYCGKFLFDCS</sequence>
<dbReference type="AlphaFoldDB" id="E0VSC3"/>
<dbReference type="CTD" id="8234340"/>
<feature type="compositionally biased region" description="Low complexity" evidence="2">
    <location>
        <begin position="826"/>
        <end position="841"/>
    </location>
</feature>
<dbReference type="Proteomes" id="UP000009046">
    <property type="component" value="Unassembled WGS sequence"/>
</dbReference>
<dbReference type="EnsemblMetazoa" id="PHUM415190-RA">
    <property type="protein sequence ID" value="PHUM415190-PA"/>
    <property type="gene ID" value="PHUM415190"/>
</dbReference>
<dbReference type="OMA" id="LYPMQSR"/>
<feature type="region of interest" description="Disordered" evidence="2">
    <location>
        <begin position="825"/>
        <end position="854"/>
    </location>
</feature>
<accession>E0VSC3</accession>
<dbReference type="InParanoid" id="E0VSC3"/>
<dbReference type="PANTHER" id="PTHR46618:SF1">
    <property type="entry name" value="ARMADILLO REPEAT-CONTAINING PROTEIN 3"/>
    <property type="match status" value="1"/>
</dbReference>
<proteinExistence type="predicted"/>
<dbReference type="InterPro" id="IPR052441">
    <property type="entry name" value="Armadillo-Ser/Thr_Kinase"/>
</dbReference>
<protein>
    <submittedName>
        <fullName evidence="4 5">Armc3, putative</fullName>
    </submittedName>
</protein>
<dbReference type="KEGG" id="phu:Phum_PHUM415190"/>
<feature type="region of interest" description="Disordered" evidence="2">
    <location>
        <begin position="614"/>
        <end position="634"/>
    </location>
</feature>
<evidence type="ECO:0000259" key="3">
    <source>
        <dbReference type="Pfam" id="PF14381"/>
    </source>
</evidence>
<keyword evidence="6" id="KW-1185">Reference proteome</keyword>
<gene>
    <name evidence="5" type="primary">8234340</name>
    <name evidence="4" type="ORF">Phum_PHUM415190</name>
</gene>
<keyword evidence="1" id="KW-0677">Repeat</keyword>
<evidence type="ECO:0000313" key="4">
    <source>
        <dbReference type="EMBL" id="EEB16279.1"/>
    </source>
</evidence>
<dbReference type="SMART" id="SM00185">
    <property type="entry name" value="ARM"/>
    <property type="match status" value="4"/>
</dbReference>
<evidence type="ECO:0000256" key="2">
    <source>
        <dbReference type="SAM" id="MobiDB-lite"/>
    </source>
</evidence>
<dbReference type="InterPro" id="IPR011989">
    <property type="entry name" value="ARM-like"/>
</dbReference>
<evidence type="ECO:0000313" key="5">
    <source>
        <dbReference type="EnsemblMetazoa" id="PHUM415190-PA"/>
    </source>
</evidence>
<organism>
    <name type="scientific">Pediculus humanus subsp. corporis</name>
    <name type="common">Body louse</name>
    <dbReference type="NCBI Taxonomy" id="121224"/>
    <lineage>
        <taxon>Eukaryota</taxon>
        <taxon>Metazoa</taxon>
        <taxon>Ecdysozoa</taxon>
        <taxon>Arthropoda</taxon>
        <taxon>Hexapoda</taxon>
        <taxon>Insecta</taxon>
        <taxon>Pterygota</taxon>
        <taxon>Neoptera</taxon>
        <taxon>Paraneoptera</taxon>
        <taxon>Psocodea</taxon>
        <taxon>Troctomorpha</taxon>
        <taxon>Phthiraptera</taxon>
        <taxon>Anoplura</taxon>
        <taxon>Pediculidae</taxon>
        <taxon>Pediculus</taxon>
    </lineage>
</organism>
<dbReference type="InterPro" id="IPR055164">
    <property type="entry name" value="EDR1/CTR1/ARMC3-like_pept-like"/>
</dbReference>
<dbReference type="EMBL" id="AAZO01005098">
    <property type="status" value="NOT_ANNOTATED_CDS"/>
    <property type="molecule type" value="Genomic_DNA"/>
</dbReference>
<feature type="compositionally biased region" description="Polar residues" evidence="2">
    <location>
        <begin position="614"/>
        <end position="633"/>
    </location>
</feature>